<reference evidence="2" key="1">
    <citation type="submission" date="2017-04" db="EMBL/GenBank/DDBJ databases">
        <authorList>
            <person name="Varghese N."/>
            <person name="Submissions S."/>
        </authorList>
    </citation>
    <scope>NUCLEOTIDE SEQUENCE [LARGE SCALE GENOMIC DNA]</scope>
    <source>
        <strain evidence="2">DSM 9293</strain>
    </source>
</reference>
<organism evidence="1 2">
    <name type="scientific">Sulfobacillus thermosulfidooxidans (strain DSM 9293 / VKM B-1269 / AT-1)</name>
    <dbReference type="NCBI Taxonomy" id="929705"/>
    <lineage>
        <taxon>Bacteria</taxon>
        <taxon>Bacillati</taxon>
        <taxon>Bacillota</taxon>
        <taxon>Clostridia</taxon>
        <taxon>Eubacteriales</taxon>
        <taxon>Clostridiales Family XVII. Incertae Sedis</taxon>
        <taxon>Sulfobacillus</taxon>
    </lineage>
</organism>
<gene>
    <name evidence="1" type="ORF">SAMN00768000_1359</name>
</gene>
<dbReference type="AlphaFoldDB" id="A0A1W1WC99"/>
<evidence type="ECO:0008006" key="3">
    <source>
        <dbReference type="Google" id="ProtNLM"/>
    </source>
</evidence>
<dbReference type="Gene3D" id="2.160.20.110">
    <property type="match status" value="1"/>
</dbReference>
<evidence type="ECO:0000313" key="2">
    <source>
        <dbReference type="Proteomes" id="UP000192660"/>
    </source>
</evidence>
<accession>A0A1W1WC99</accession>
<protein>
    <recommendedName>
        <fullName evidence="3">GLUG domain-containing protein</fullName>
    </recommendedName>
</protein>
<proteinExistence type="predicted"/>
<dbReference type="Proteomes" id="UP000192660">
    <property type="component" value="Unassembled WGS sequence"/>
</dbReference>
<dbReference type="EMBL" id="FWWY01000001">
    <property type="protein sequence ID" value="SMC03924.1"/>
    <property type="molecule type" value="Genomic_DNA"/>
</dbReference>
<evidence type="ECO:0000313" key="1">
    <source>
        <dbReference type="EMBL" id="SMC03924.1"/>
    </source>
</evidence>
<keyword evidence="2" id="KW-1185">Reference proteome</keyword>
<name>A0A1W1WC99_SULTA</name>
<sequence length="352" mass="35557">MFNGQNYAISDLSVTGSVEDSEFFGVIGSSAVIEYVPISGSVSVTGYSSVDAGILAGRLEGSVIGVSTAGTVSGAASDGGQVGTNAGGSITDSDSTATVTGNDANIGGLVGNQNSGTVQNVYATGTVSNSGSEYRGGLIGDLEGGTLVTGYAVGKVSGGYAGAILGLYDSYSSPMVSSVYFDPVLSGTSHAVGFNSASGITASTNLTSESTLSGWNFTSVWHLSPTMNNGFPYLLATHVIRISSPLLSVWTLPVITTEPVTIGKNTSQVIGNMGYNAVQAITGGSAPGYEEERAAIQTGASATGEGATPVTCRPFYPVLVSDFSGMCQPKNKVSLPLSISTSKSSRHGRIIQ</sequence>